<feature type="domain" description="MRN complex-interacting protein N-terminal" evidence="2">
    <location>
        <begin position="7"/>
        <end position="122"/>
    </location>
</feature>
<dbReference type="PANTHER" id="PTHR15863:SF2">
    <property type="entry name" value="MRN COMPLEX-INTERACTING PROTEIN"/>
    <property type="match status" value="1"/>
</dbReference>
<organism evidence="3 4">
    <name type="scientific">Petrolisthes cinctipes</name>
    <name type="common">Flat porcelain crab</name>
    <dbReference type="NCBI Taxonomy" id="88211"/>
    <lineage>
        <taxon>Eukaryota</taxon>
        <taxon>Metazoa</taxon>
        <taxon>Ecdysozoa</taxon>
        <taxon>Arthropoda</taxon>
        <taxon>Crustacea</taxon>
        <taxon>Multicrustacea</taxon>
        <taxon>Malacostraca</taxon>
        <taxon>Eumalacostraca</taxon>
        <taxon>Eucarida</taxon>
        <taxon>Decapoda</taxon>
        <taxon>Pleocyemata</taxon>
        <taxon>Anomura</taxon>
        <taxon>Galatheoidea</taxon>
        <taxon>Porcellanidae</taxon>
        <taxon>Petrolisthes</taxon>
    </lineage>
</organism>
<evidence type="ECO:0000256" key="1">
    <source>
        <dbReference type="SAM" id="MobiDB-lite"/>
    </source>
</evidence>
<keyword evidence="4" id="KW-1185">Reference proteome</keyword>
<gene>
    <name evidence="3" type="ORF">Pcinc_028163</name>
</gene>
<proteinExistence type="predicted"/>
<evidence type="ECO:0000313" key="3">
    <source>
        <dbReference type="EMBL" id="KAK3866302.1"/>
    </source>
</evidence>
<feature type="compositionally biased region" description="Basic residues" evidence="1">
    <location>
        <begin position="143"/>
        <end position="158"/>
    </location>
</feature>
<dbReference type="InterPro" id="IPR049472">
    <property type="entry name" value="MRNIP_N"/>
</dbReference>
<dbReference type="EMBL" id="JAWQEG010003424">
    <property type="protein sequence ID" value="KAK3866302.1"/>
    <property type="molecule type" value="Genomic_DNA"/>
</dbReference>
<reference evidence="3" key="1">
    <citation type="submission" date="2023-10" db="EMBL/GenBank/DDBJ databases">
        <title>Genome assemblies of two species of porcelain crab, Petrolisthes cinctipes and Petrolisthes manimaculis (Anomura: Porcellanidae).</title>
        <authorList>
            <person name="Angst P."/>
        </authorList>
    </citation>
    <scope>NUCLEOTIDE SEQUENCE</scope>
    <source>
        <strain evidence="3">PB745_01</strain>
        <tissue evidence="3">Gill</tissue>
    </source>
</reference>
<dbReference type="GO" id="GO:0005634">
    <property type="term" value="C:nucleus"/>
    <property type="evidence" value="ECO:0007669"/>
    <property type="project" value="TreeGrafter"/>
</dbReference>
<dbReference type="AlphaFoldDB" id="A0AAE1K7P0"/>
<evidence type="ECO:0000313" key="4">
    <source>
        <dbReference type="Proteomes" id="UP001286313"/>
    </source>
</evidence>
<dbReference type="InterPro" id="IPR032739">
    <property type="entry name" value="MRNIP"/>
</dbReference>
<dbReference type="GO" id="GO:0003682">
    <property type="term" value="F:chromatin binding"/>
    <property type="evidence" value="ECO:0007669"/>
    <property type="project" value="TreeGrafter"/>
</dbReference>
<sequence>MVETFHVLRCFSCLTFQSHQVRKDKKFVCKICGSKQSVKRNYGQGSGKDCRIHVQKLNSIRRDLETEQERRLDDQIEEGEEQDLSTLTAENQTSEFLDYTHQGTTDPVPTTSGNHDSKWLSFLSGDSDDSNEDNSAYSTSTQRHQRNQGRKLPSKRQRATQDHTTESAPQQHRSHLEPTNIGHLASQKSHFANNSHSKLPQLETHAEMPIDEFCGSVDKRPAISEYFKYEATHRIDYNHKGFVNDLTSPSSSYKVDQFSYTKENLPIKYNKTSNKNTYNITDEVYNICKIQNKREPPGKMNMTLNKRVHHKESDQTNQLNHEDLQSYPKKFCVRNDPNFDSEVSNTSLDKPKHALQLSALNLKHNQNRQIGTTTYTDGTRNVDAVYSKFAAAENIDDICDFDI</sequence>
<feature type="compositionally biased region" description="Polar residues" evidence="1">
    <location>
        <begin position="100"/>
        <end position="114"/>
    </location>
</feature>
<dbReference type="Pfam" id="PF15749">
    <property type="entry name" value="MRNIP"/>
    <property type="match status" value="1"/>
</dbReference>
<accession>A0AAE1K7P0</accession>
<feature type="region of interest" description="Disordered" evidence="1">
    <location>
        <begin position="66"/>
        <end position="88"/>
    </location>
</feature>
<feature type="region of interest" description="Disordered" evidence="1">
    <location>
        <begin position="100"/>
        <end position="175"/>
    </location>
</feature>
<dbReference type="PANTHER" id="PTHR15863">
    <property type="entry name" value="MRN COMPLEX-INTERACTING PROTEIN"/>
    <property type="match status" value="1"/>
</dbReference>
<comment type="caution">
    <text evidence="3">The sequence shown here is derived from an EMBL/GenBank/DDBJ whole genome shotgun (WGS) entry which is preliminary data.</text>
</comment>
<dbReference type="GO" id="GO:0007095">
    <property type="term" value="P:mitotic G2 DNA damage checkpoint signaling"/>
    <property type="evidence" value="ECO:0007669"/>
    <property type="project" value="TreeGrafter"/>
</dbReference>
<evidence type="ECO:0000259" key="2">
    <source>
        <dbReference type="Pfam" id="PF15749"/>
    </source>
</evidence>
<protein>
    <recommendedName>
        <fullName evidence="2">MRN complex-interacting protein N-terminal domain-containing protein</fullName>
    </recommendedName>
</protein>
<name>A0AAE1K7P0_PETCI</name>
<dbReference type="Proteomes" id="UP001286313">
    <property type="component" value="Unassembled WGS sequence"/>
</dbReference>